<evidence type="ECO:0000256" key="8">
    <source>
        <dbReference type="ARBA" id="ARBA00022840"/>
    </source>
</evidence>
<name>A0A2Z6MRH5_TRISU</name>
<dbReference type="Gene3D" id="3.30.200.20">
    <property type="entry name" value="Phosphorylase Kinase, domain 1"/>
    <property type="match status" value="2"/>
</dbReference>
<dbReference type="InterPro" id="IPR050117">
    <property type="entry name" value="MAPK"/>
</dbReference>
<dbReference type="SUPFAM" id="SSF56112">
    <property type="entry name" value="Protein kinase-like (PK-like)"/>
    <property type="match status" value="1"/>
</dbReference>
<evidence type="ECO:0000256" key="1">
    <source>
        <dbReference type="ARBA" id="ARBA00008832"/>
    </source>
</evidence>
<dbReference type="PANTHER" id="PTHR24055">
    <property type="entry name" value="MITOGEN-ACTIVATED PROTEIN KINASE"/>
    <property type="match status" value="1"/>
</dbReference>
<dbReference type="PROSITE" id="PS00107">
    <property type="entry name" value="PROTEIN_KINASE_ATP"/>
    <property type="match status" value="1"/>
</dbReference>
<dbReference type="GO" id="GO:0004707">
    <property type="term" value="F:MAP kinase activity"/>
    <property type="evidence" value="ECO:0007669"/>
    <property type="project" value="UniProtKB-EC"/>
</dbReference>
<dbReference type="PROSITE" id="PS50011">
    <property type="entry name" value="PROTEIN_KINASE_DOM"/>
    <property type="match status" value="1"/>
</dbReference>
<dbReference type="InterPro" id="IPR011009">
    <property type="entry name" value="Kinase-like_dom_sf"/>
</dbReference>
<dbReference type="Gene3D" id="1.10.510.10">
    <property type="entry name" value="Transferase(Phosphotransferase) domain 1"/>
    <property type="match status" value="2"/>
</dbReference>
<dbReference type="OrthoDB" id="192887at2759"/>
<evidence type="ECO:0000256" key="10">
    <source>
        <dbReference type="ARBA" id="ARBA00048312"/>
    </source>
</evidence>
<evidence type="ECO:0000256" key="3">
    <source>
        <dbReference type="ARBA" id="ARBA00022527"/>
    </source>
</evidence>
<accession>A0A2Z6MRH5</accession>
<evidence type="ECO:0000259" key="12">
    <source>
        <dbReference type="PROSITE" id="PS50011"/>
    </source>
</evidence>
<feature type="binding site" evidence="11">
    <location>
        <position position="62"/>
    </location>
    <ligand>
        <name>ATP</name>
        <dbReference type="ChEBI" id="CHEBI:30616"/>
    </ligand>
</feature>
<dbReference type="GO" id="GO:0005524">
    <property type="term" value="F:ATP binding"/>
    <property type="evidence" value="ECO:0007669"/>
    <property type="project" value="UniProtKB-UniRule"/>
</dbReference>
<keyword evidence="8 11" id="KW-0067">ATP-binding</keyword>
<sequence>MATPVEPPNGIRAEGKHYFSMWQTLFEIDTKYVPIKPIGRGAYGIVCSSVNRETNEKVAIKKIQNAFENRVDALRTLRELKLLRHLHHENVIALKDIMMPIQRNSFKDVYLVYELMDTDLHQIIKSSQALSNDHCQYFLFQAKRYIKSLPYSLGTPFSRLYPNAHPLAIDLLAKMLVFDPTKRISVTEALQHPFMASLYDPNCDPPAIIPIDLDIDEDLGEEVIRELMWKEMVHYHPESALGNAELCP</sequence>
<dbReference type="Proteomes" id="UP000242715">
    <property type="component" value="Unassembled WGS sequence"/>
</dbReference>
<dbReference type="EC" id="2.7.11.24" evidence="2"/>
<comment type="catalytic activity">
    <reaction evidence="10">
        <text>L-seryl-[protein] + ATP = O-phospho-L-seryl-[protein] + ADP + H(+)</text>
        <dbReference type="Rhea" id="RHEA:17989"/>
        <dbReference type="Rhea" id="RHEA-COMP:9863"/>
        <dbReference type="Rhea" id="RHEA-COMP:11604"/>
        <dbReference type="ChEBI" id="CHEBI:15378"/>
        <dbReference type="ChEBI" id="CHEBI:29999"/>
        <dbReference type="ChEBI" id="CHEBI:30616"/>
        <dbReference type="ChEBI" id="CHEBI:83421"/>
        <dbReference type="ChEBI" id="CHEBI:456216"/>
        <dbReference type="EC" id="2.7.11.24"/>
    </reaction>
</comment>
<feature type="domain" description="Protein kinase" evidence="12">
    <location>
        <begin position="32"/>
        <end position="248"/>
    </location>
</feature>
<keyword evidence="5" id="KW-0808">Transferase</keyword>
<dbReference type="AlphaFoldDB" id="A0A2Z6MRH5"/>
<keyword evidence="7" id="KW-0418">Kinase</keyword>
<dbReference type="InterPro" id="IPR000719">
    <property type="entry name" value="Prot_kinase_dom"/>
</dbReference>
<gene>
    <name evidence="13" type="ORF">TSUD_312790</name>
</gene>
<reference evidence="14" key="1">
    <citation type="journal article" date="2017" name="Front. Plant Sci.">
        <title>Climate Clever Clovers: New Paradigm to Reduce the Environmental Footprint of Ruminants by Breeding Low Methanogenic Forages Utilizing Haplotype Variation.</title>
        <authorList>
            <person name="Kaur P."/>
            <person name="Appels R."/>
            <person name="Bayer P.E."/>
            <person name="Keeble-Gagnere G."/>
            <person name="Wang J."/>
            <person name="Hirakawa H."/>
            <person name="Shirasawa K."/>
            <person name="Vercoe P."/>
            <person name="Stefanova K."/>
            <person name="Durmic Z."/>
            <person name="Nichols P."/>
            <person name="Revell C."/>
            <person name="Isobe S.N."/>
            <person name="Edwards D."/>
            <person name="Erskine W."/>
        </authorList>
    </citation>
    <scope>NUCLEOTIDE SEQUENCE [LARGE SCALE GENOMIC DNA]</scope>
    <source>
        <strain evidence="14">cv. Daliak</strain>
    </source>
</reference>
<evidence type="ECO:0000256" key="2">
    <source>
        <dbReference type="ARBA" id="ARBA00012411"/>
    </source>
</evidence>
<evidence type="ECO:0000256" key="4">
    <source>
        <dbReference type="ARBA" id="ARBA00022553"/>
    </source>
</evidence>
<protein>
    <recommendedName>
        <fullName evidence="2">mitogen-activated protein kinase</fullName>
        <ecNumber evidence="2">2.7.11.24</ecNumber>
    </recommendedName>
</protein>
<keyword evidence="3" id="KW-0723">Serine/threonine-protein kinase</keyword>
<dbReference type="EMBL" id="DF973572">
    <property type="protein sequence ID" value="GAU34948.1"/>
    <property type="molecule type" value="Genomic_DNA"/>
</dbReference>
<dbReference type="FunFam" id="3.30.200.20:FF:000046">
    <property type="entry name" value="Mitogen-activated protein kinase"/>
    <property type="match status" value="1"/>
</dbReference>
<keyword evidence="6 11" id="KW-0547">Nucleotide-binding</keyword>
<comment type="catalytic activity">
    <reaction evidence="9">
        <text>L-threonyl-[protein] + ATP = O-phospho-L-threonyl-[protein] + ADP + H(+)</text>
        <dbReference type="Rhea" id="RHEA:46608"/>
        <dbReference type="Rhea" id="RHEA-COMP:11060"/>
        <dbReference type="Rhea" id="RHEA-COMP:11605"/>
        <dbReference type="ChEBI" id="CHEBI:15378"/>
        <dbReference type="ChEBI" id="CHEBI:30013"/>
        <dbReference type="ChEBI" id="CHEBI:30616"/>
        <dbReference type="ChEBI" id="CHEBI:61977"/>
        <dbReference type="ChEBI" id="CHEBI:456216"/>
        <dbReference type="EC" id="2.7.11.24"/>
    </reaction>
</comment>
<organism evidence="13 14">
    <name type="scientific">Trifolium subterraneum</name>
    <name type="common">Subterranean clover</name>
    <dbReference type="NCBI Taxonomy" id="3900"/>
    <lineage>
        <taxon>Eukaryota</taxon>
        <taxon>Viridiplantae</taxon>
        <taxon>Streptophyta</taxon>
        <taxon>Embryophyta</taxon>
        <taxon>Tracheophyta</taxon>
        <taxon>Spermatophyta</taxon>
        <taxon>Magnoliopsida</taxon>
        <taxon>eudicotyledons</taxon>
        <taxon>Gunneridae</taxon>
        <taxon>Pentapetalae</taxon>
        <taxon>rosids</taxon>
        <taxon>fabids</taxon>
        <taxon>Fabales</taxon>
        <taxon>Fabaceae</taxon>
        <taxon>Papilionoideae</taxon>
        <taxon>50 kb inversion clade</taxon>
        <taxon>NPAAA clade</taxon>
        <taxon>Hologalegina</taxon>
        <taxon>IRL clade</taxon>
        <taxon>Trifolieae</taxon>
        <taxon>Trifolium</taxon>
    </lineage>
</organism>
<proteinExistence type="inferred from homology"/>
<keyword evidence="4" id="KW-0597">Phosphoprotein</keyword>
<keyword evidence="14" id="KW-1185">Reference proteome</keyword>
<evidence type="ECO:0000313" key="13">
    <source>
        <dbReference type="EMBL" id="GAU34948.1"/>
    </source>
</evidence>
<evidence type="ECO:0000256" key="7">
    <source>
        <dbReference type="ARBA" id="ARBA00022777"/>
    </source>
</evidence>
<dbReference type="InterPro" id="IPR017441">
    <property type="entry name" value="Protein_kinase_ATP_BS"/>
</dbReference>
<evidence type="ECO:0000256" key="9">
    <source>
        <dbReference type="ARBA" id="ARBA00047592"/>
    </source>
</evidence>
<evidence type="ECO:0000256" key="5">
    <source>
        <dbReference type="ARBA" id="ARBA00022679"/>
    </source>
</evidence>
<evidence type="ECO:0000313" key="14">
    <source>
        <dbReference type="Proteomes" id="UP000242715"/>
    </source>
</evidence>
<evidence type="ECO:0000256" key="6">
    <source>
        <dbReference type="ARBA" id="ARBA00022741"/>
    </source>
</evidence>
<dbReference type="Pfam" id="PF00069">
    <property type="entry name" value="Pkinase"/>
    <property type="match status" value="1"/>
</dbReference>
<evidence type="ECO:0000256" key="11">
    <source>
        <dbReference type="PROSITE-ProRule" id="PRU10141"/>
    </source>
</evidence>
<comment type="similarity">
    <text evidence="1">Belongs to the protein kinase superfamily. CMGC Ser/Thr protein kinase family. MAP kinase subfamily.</text>
</comment>